<accession>A0A4S8PGE9</accession>
<name>A0A4S8PGE9_9ACTN</name>
<keyword evidence="2" id="KW-1185">Reference proteome</keyword>
<proteinExistence type="predicted"/>
<dbReference type="Proteomes" id="UP000305792">
    <property type="component" value="Unassembled WGS sequence"/>
</dbReference>
<dbReference type="AlphaFoldDB" id="A0A4S8PGE9"/>
<dbReference type="OrthoDB" id="4772769at2"/>
<comment type="caution">
    <text evidence="1">The sequence shown here is derived from an EMBL/GenBank/DDBJ whole genome shotgun (WGS) entry which is preliminary data.</text>
</comment>
<dbReference type="EMBL" id="STGX01000008">
    <property type="protein sequence ID" value="THV28442.1"/>
    <property type="molecule type" value="Genomic_DNA"/>
</dbReference>
<sequence length="204" mass="21646">MGSKSAVVYLGEGLPADALRALPEPDMERSTLLAAELLGGPVAALEPRPLSEAVWPERGTVVAGCFPGFDLVAHQDLALDRPSDLSAWIADLSPSGDAYGVFMHSVVDFGAFAVWEGGELRRSLSLSPDSGVMDDLGEHFPFEAPFWAGYRAMDHAPEYPLPFHPLDLGNEALASCFGFTVEGVPPVGGVDAEKLLVPAFRLAP</sequence>
<dbReference type="Pfam" id="PF21997">
    <property type="entry name" value="DUF6928"/>
    <property type="match status" value="1"/>
</dbReference>
<dbReference type="RefSeq" id="WP_136530053.1">
    <property type="nucleotide sequence ID" value="NZ_STGX01000008.1"/>
</dbReference>
<evidence type="ECO:0000313" key="2">
    <source>
        <dbReference type="Proteomes" id="UP000305792"/>
    </source>
</evidence>
<dbReference type="InterPro" id="IPR053847">
    <property type="entry name" value="DUF6928"/>
</dbReference>
<gene>
    <name evidence="1" type="ORF">E9998_12645</name>
</gene>
<organism evidence="1 2">
    <name type="scientific">Glycomyces paridis</name>
    <dbReference type="NCBI Taxonomy" id="2126555"/>
    <lineage>
        <taxon>Bacteria</taxon>
        <taxon>Bacillati</taxon>
        <taxon>Actinomycetota</taxon>
        <taxon>Actinomycetes</taxon>
        <taxon>Glycomycetales</taxon>
        <taxon>Glycomycetaceae</taxon>
        <taxon>Glycomyces</taxon>
    </lineage>
</organism>
<reference evidence="1 2" key="1">
    <citation type="journal article" date="2018" name="Int. J. Syst. Evol. Microbiol.">
        <title>Glycomyces paridis sp. nov., isolated from the medicinal plant Paris polyphylla.</title>
        <authorList>
            <person name="Fang X.M."/>
            <person name="Bai J.L."/>
            <person name="Su J."/>
            <person name="Zhao L.L."/>
            <person name="Liu H.Y."/>
            <person name="Ma B.P."/>
            <person name="Zhang Y.Q."/>
            <person name="Yu L.Y."/>
        </authorList>
    </citation>
    <scope>NUCLEOTIDE SEQUENCE [LARGE SCALE GENOMIC DNA]</scope>
    <source>
        <strain evidence="1 2">CPCC 204357</strain>
    </source>
</reference>
<protein>
    <submittedName>
        <fullName evidence="1">Uncharacterized protein</fullName>
    </submittedName>
</protein>
<evidence type="ECO:0000313" key="1">
    <source>
        <dbReference type="EMBL" id="THV28442.1"/>
    </source>
</evidence>